<keyword evidence="2" id="KW-1133">Transmembrane helix</keyword>
<feature type="transmembrane region" description="Helical" evidence="2">
    <location>
        <begin position="110"/>
        <end position="131"/>
    </location>
</feature>
<feature type="transmembrane region" description="Helical" evidence="2">
    <location>
        <begin position="83"/>
        <end position="104"/>
    </location>
</feature>
<organism evidence="3 4">
    <name type="scientific">Actinophytocola gossypii</name>
    <dbReference type="NCBI Taxonomy" id="2812003"/>
    <lineage>
        <taxon>Bacteria</taxon>
        <taxon>Bacillati</taxon>
        <taxon>Actinomycetota</taxon>
        <taxon>Actinomycetes</taxon>
        <taxon>Pseudonocardiales</taxon>
        <taxon>Pseudonocardiaceae</taxon>
    </lineage>
</organism>
<accession>A0ABT2J7N8</accession>
<comment type="caution">
    <text evidence="3">The sequence shown here is derived from an EMBL/GenBank/DDBJ whole genome shotgun (WGS) entry which is preliminary data.</text>
</comment>
<keyword evidence="4" id="KW-1185">Reference proteome</keyword>
<evidence type="ECO:0000313" key="4">
    <source>
        <dbReference type="Proteomes" id="UP001156441"/>
    </source>
</evidence>
<dbReference type="RefSeq" id="WP_260191238.1">
    <property type="nucleotide sequence ID" value="NZ_JAFFZE010000010.1"/>
</dbReference>
<keyword evidence="2" id="KW-0812">Transmembrane</keyword>
<keyword evidence="2" id="KW-0472">Membrane</keyword>
<reference evidence="3 4" key="1">
    <citation type="submission" date="2021-02" db="EMBL/GenBank/DDBJ databases">
        <title>Actinophytocola xerophila sp. nov., isolated from soil of cotton cropping field.</title>
        <authorList>
            <person name="Huang R."/>
            <person name="Chen X."/>
            <person name="Ge X."/>
            <person name="Liu W."/>
        </authorList>
    </citation>
    <scope>NUCLEOTIDE SEQUENCE [LARGE SCALE GENOMIC DNA]</scope>
    <source>
        <strain evidence="3 4">S1-96</strain>
    </source>
</reference>
<proteinExistence type="predicted"/>
<protein>
    <submittedName>
        <fullName evidence="3">Uncharacterized protein</fullName>
    </submittedName>
</protein>
<feature type="transmembrane region" description="Helical" evidence="2">
    <location>
        <begin position="239"/>
        <end position="257"/>
    </location>
</feature>
<gene>
    <name evidence="3" type="ORF">JT362_12080</name>
</gene>
<sequence>MTRRVAVQLVGTFALIALGLWVAALVVTDFVVAGRWLPSLLVTAVVLTAMVGLVTAGVSAVVRAARRADGTDRGEGHAGRLPTAGWVLVVLAWLAAPLLLWLSVRISAALGLPVSLTGFWPTVLTGLVILVVRRAVAELVRVVLRHRRPGVLVITGLPVVLCVGVLWLADVVFDGVRLGSGPEWQRWLTLVVLAAVMAVMASAVDVRGPGMSIVLVGAVWLLLWLLTSLSTLLDVTLSVSGFWAFAVTAIALSVATWPGRLAHANANQPTGPDPFFDDPLPGARF</sequence>
<evidence type="ECO:0000256" key="2">
    <source>
        <dbReference type="SAM" id="Phobius"/>
    </source>
</evidence>
<evidence type="ECO:0000313" key="3">
    <source>
        <dbReference type="EMBL" id="MCT2583858.1"/>
    </source>
</evidence>
<feature type="transmembrane region" description="Helical" evidence="2">
    <location>
        <begin position="184"/>
        <end position="206"/>
    </location>
</feature>
<dbReference type="EMBL" id="JAFFZE010000010">
    <property type="protein sequence ID" value="MCT2583858.1"/>
    <property type="molecule type" value="Genomic_DNA"/>
</dbReference>
<feature type="transmembrane region" description="Helical" evidence="2">
    <location>
        <begin position="213"/>
        <end position="233"/>
    </location>
</feature>
<name>A0ABT2J7N8_9PSEU</name>
<dbReference type="Proteomes" id="UP001156441">
    <property type="component" value="Unassembled WGS sequence"/>
</dbReference>
<evidence type="ECO:0000256" key="1">
    <source>
        <dbReference type="SAM" id="MobiDB-lite"/>
    </source>
</evidence>
<feature type="transmembrane region" description="Helical" evidence="2">
    <location>
        <begin position="40"/>
        <end position="62"/>
    </location>
</feature>
<feature type="region of interest" description="Disordered" evidence="1">
    <location>
        <begin position="265"/>
        <end position="285"/>
    </location>
</feature>
<feature type="transmembrane region" description="Helical" evidence="2">
    <location>
        <begin position="151"/>
        <end position="169"/>
    </location>
</feature>